<organism evidence="2 3">
    <name type="scientific">Tritonibacter multivorans</name>
    <dbReference type="NCBI Taxonomy" id="928856"/>
    <lineage>
        <taxon>Bacteria</taxon>
        <taxon>Pseudomonadati</taxon>
        <taxon>Pseudomonadota</taxon>
        <taxon>Alphaproteobacteria</taxon>
        <taxon>Rhodobacterales</taxon>
        <taxon>Paracoccaceae</taxon>
        <taxon>Tritonibacter</taxon>
    </lineage>
</organism>
<evidence type="ECO:0000313" key="2">
    <source>
        <dbReference type="EMBL" id="CUH78374.1"/>
    </source>
</evidence>
<dbReference type="PROSITE" id="PS50006">
    <property type="entry name" value="FHA_DOMAIN"/>
    <property type="match status" value="1"/>
</dbReference>
<evidence type="ECO:0000259" key="1">
    <source>
        <dbReference type="PROSITE" id="PS50006"/>
    </source>
</evidence>
<feature type="domain" description="FHA" evidence="1">
    <location>
        <begin position="28"/>
        <end position="78"/>
    </location>
</feature>
<dbReference type="STRING" id="928856.SAMN04488049_10820"/>
<accession>A0A0P1GA23</accession>
<keyword evidence="3" id="KW-1185">Reference proteome</keyword>
<dbReference type="Gene3D" id="2.60.200.20">
    <property type="match status" value="1"/>
</dbReference>
<dbReference type="SUPFAM" id="SSF49879">
    <property type="entry name" value="SMAD/FHA domain"/>
    <property type="match status" value="1"/>
</dbReference>
<evidence type="ECO:0000313" key="3">
    <source>
        <dbReference type="Proteomes" id="UP000052022"/>
    </source>
</evidence>
<reference evidence="2 3" key="1">
    <citation type="submission" date="2015-09" db="EMBL/GenBank/DDBJ databases">
        <authorList>
            <consortium name="Swine Surveillance"/>
        </authorList>
    </citation>
    <scope>NUCLEOTIDE SEQUENCE [LARGE SCALE GENOMIC DNA]</scope>
    <source>
        <strain evidence="2 3">CECT 7557</strain>
    </source>
</reference>
<gene>
    <name evidence="2" type="ORF">TRM7557_01848</name>
</gene>
<dbReference type="EMBL" id="CYSD01000031">
    <property type="protein sequence ID" value="CUH78374.1"/>
    <property type="molecule type" value="Genomic_DNA"/>
</dbReference>
<dbReference type="AlphaFoldDB" id="A0A0P1GA23"/>
<dbReference type="Proteomes" id="UP000052022">
    <property type="component" value="Unassembled WGS sequence"/>
</dbReference>
<protein>
    <submittedName>
        <fullName evidence="2">Type VI secretion system FHA domain protein</fullName>
    </submittedName>
</protein>
<dbReference type="CDD" id="cd00060">
    <property type="entry name" value="FHA"/>
    <property type="match status" value="1"/>
</dbReference>
<sequence length="313" mass="36139">MSLSLQLIQIPDTETVTKREYYPEGDLFEIGRDFDADICLPDMSGKMSRRHLRLTRQGVVYSVIDISSNGAELNNTSMPRNEPQVLRDGDVLSFAGYKILLGIFKDLAPEPQPAMNSERPKPQAVFSAIRRANGEAEMEPMLANEDVEEMSAEPERGFSETVVDLDEDLMFDPFADGPELRENNEAQRQFKKTTSGYFEDYEEHEAETIEATPTSGRTALPRPYRGTSELDARLRGFTYQEHALKAVEKALDRFLDEVDPNLLEDDYKEFIPRLLQRKKRYWGIHRRQFSKKKTSGEYRRMFLALFAEEMRKQ</sequence>
<dbReference type="Pfam" id="PF00498">
    <property type="entry name" value="FHA"/>
    <property type="match status" value="1"/>
</dbReference>
<name>A0A0P1GA23_9RHOB</name>
<proteinExistence type="predicted"/>
<dbReference type="InterPro" id="IPR008984">
    <property type="entry name" value="SMAD_FHA_dom_sf"/>
</dbReference>
<dbReference type="InterPro" id="IPR000253">
    <property type="entry name" value="FHA_dom"/>
</dbReference>